<dbReference type="STRING" id="517418.Ctha_1897"/>
<protein>
    <submittedName>
        <fullName evidence="1">Uncharacterized protein</fullName>
    </submittedName>
</protein>
<name>B3QUA4_CHLT3</name>
<proteinExistence type="predicted"/>
<evidence type="ECO:0000313" key="1">
    <source>
        <dbReference type="EMBL" id="ACF14353.1"/>
    </source>
</evidence>
<gene>
    <name evidence="1" type="ordered locus">Ctha_1897</name>
</gene>
<dbReference type="AlphaFoldDB" id="B3QUA4"/>
<evidence type="ECO:0000313" key="2">
    <source>
        <dbReference type="Proteomes" id="UP000001208"/>
    </source>
</evidence>
<dbReference type="HOGENOM" id="CLU_3059903_0_0_10"/>
<reference evidence="1 2" key="1">
    <citation type="submission" date="2008-06" db="EMBL/GenBank/DDBJ databases">
        <title>Complete sequence of Chloroherpeton thalassium ATCC 35110.</title>
        <authorList>
            <consortium name="US DOE Joint Genome Institute"/>
            <person name="Lucas S."/>
            <person name="Copeland A."/>
            <person name="Lapidus A."/>
            <person name="Glavina del Rio T."/>
            <person name="Dalin E."/>
            <person name="Tice H."/>
            <person name="Bruce D."/>
            <person name="Goodwin L."/>
            <person name="Pitluck S."/>
            <person name="Schmutz J."/>
            <person name="Larimer F."/>
            <person name="Land M."/>
            <person name="Hauser L."/>
            <person name="Kyrpides N."/>
            <person name="Mikhailova N."/>
            <person name="Liu Z."/>
            <person name="Li T."/>
            <person name="Zhao F."/>
            <person name="Overmann J."/>
            <person name="Bryant D.A."/>
            <person name="Richardson P."/>
        </authorList>
    </citation>
    <scope>NUCLEOTIDE SEQUENCE [LARGE SCALE GENOMIC DNA]</scope>
    <source>
        <strain evidence="2">ATCC 35110 / GB-78</strain>
    </source>
</reference>
<keyword evidence="2" id="KW-1185">Reference proteome</keyword>
<organism evidence="1 2">
    <name type="scientific">Chloroherpeton thalassium (strain ATCC 35110 / GB-78)</name>
    <dbReference type="NCBI Taxonomy" id="517418"/>
    <lineage>
        <taxon>Bacteria</taxon>
        <taxon>Pseudomonadati</taxon>
        <taxon>Chlorobiota</taxon>
        <taxon>Chlorobiia</taxon>
        <taxon>Chlorobiales</taxon>
        <taxon>Chloroherpetonaceae</taxon>
        <taxon>Chloroherpeton</taxon>
    </lineage>
</organism>
<dbReference type="Proteomes" id="UP000001208">
    <property type="component" value="Chromosome"/>
</dbReference>
<dbReference type="EMBL" id="CP001100">
    <property type="protein sequence ID" value="ACF14353.1"/>
    <property type="molecule type" value="Genomic_DNA"/>
</dbReference>
<sequence>MTGLLFSGGNGLKIVALSGDEVRLLERQAVFVYAQTRPTRVYDSTGFLLFVLI</sequence>
<dbReference type="KEGG" id="cts:Ctha_1897"/>
<accession>B3QUA4</accession>